<protein>
    <recommendedName>
        <fullName evidence="3">2-phosphosulfolactate phosphatase</fullName>
        <ecNumber evidence="3">3.1.3.71</ecNumber>
    </recommendedName>
</protein>
<comment type="cofactor">
    <cofactor evidence="1">
        <name>Mg(2+)</name>
        <dbReference type="ChEBI" id="CHEBI:18420"/>
    </cofactor>
</comment>
<evidence type="ECO:0000256" key="3">
    <source>
        <dbReference type="ARBA" id="ARBA00012953"/>
    </source>
</evidence>
<gene>
    <name evidence="7" type="ORF">S01H1_69814</name>
</gene>
<dbReference type="EC" id="3.1.3.71" evidence="3"/>
<comment type="catalytic activity">
    <reaction evidence="6">
        <text>(2R)-O-phospho-3-sulfolactate + H2O = (2R)-3-sulfolactate + phosphate</text>
        <dbReference type="Rhea" id="RHEA:23416"/>
        <dbReference type="ChEBI" id="CHEBI:15377"/>
        <dbReference type="ChEBI" id="CHEBI:15597"/>
        <dbReference type="ChEBI" id="CHEBI:43474"/>
        <dbReference type="ChEBI" id="CHEBI:58738"/>
        <dbReference type="EC" id="3.1.3.71"/>
    </reaction>
</comment>
<evidence type="ECO:0000256" key="2">
    <source>
        <dbReference type="ARBA" id="ARBA00009997"/>
    </source>
</evidence>
<evidence type="ECO:0000256" key="5">
    <source>
        <dbReference type="ARBA" id="ARBA00022842"/>
    </source>
</evidence>
<keyword evidence="5" id="KW-0460">Magnesium</keyword>
<dbReference type="SUPFAM" id="SSF142823">
    <property type="entry name" value="ComB-like"/>
    <property type="match status" value="1"/>
</dbReference>
<evidence type="ECO:0000256" key="6">
    <source>
        <dbReference type="ARBA" id="ARBA00033711"/>
    </source>
</evidence>
<dbReference type="InterPro" id="IPR005238">
    <property type="entry name" value="ComB-like"/>
</dbReference>
<dbReference type="Gene3D" id="3.90.1560.10">
    <property type="entry name" value="ComB-like"/>
    <property type="match status" value="1"/>
</dbReference>
<sequence length="129" mass="13509">MAACREAAARGLDIAVVCAGEEGGSAFAAEDALGAGAIVGAIVDPGRRRPTALQLTDEARAALEHYRAQRGREETALQETAHGRDLLALGFGRDLAFCARRDRFAAVPRLQPGDEGRLVLRAYSSGSCG</sequence>
<evidence type="ECO:0000313" key="7">
    <source>
        <dbReference type="EMBL" id="GAG29120.1"/>
    </source>
</evidence>
<dbReference type="GO" id="GO:0050545">
    <property type="term" value="F:sulfopyruvate decarboxylase activity"/>
    <property type="evidence" value="ECO:0007669"/>
    <property type="project" value="TreeGrafter"/>
</dbReference>
<dbReference type="Pfam" id="PF04029">
    <property type="entry name" value="2-ph_phosp"/>
    <property type="match status" value="1"/>
</dbReference>
<evidence type="ECO:0000256" key="4">
    <source>
        <dbReference type="ARBA" id="ARBA00022801"/>
    </source>
</evidence>
<comment type="similarity">
    <text evidence="2">Belongs to the ComB family.</text>
</comment>
<dbReference type="PANTHER" id="PTHR37311:SF1">
    <property type="entry name" value="2-PHOSPHOSULFOLACTATE PHOSPHATASE-RELATED"/>
    <property type="match status" value="1"/>
</dbReference>
<accession>X0WEN2</accession>
<dbReference type="GO" id="GO:0000287">
    <property type="term" value="F:magnesium ion binding"/>
    <property type="evidence" value="ECO:0007669"/>
    <property type="project" value="InterPro"/>
</dbReference>
<reference evidence="7" key="1">
    <citation type="journal article" date="2014" name="Front. Microbiol.">
        <title>High frequency of phylogenetically diverse reductive dehalogenase-homologous genes in deep subseafloor sedimentary metagenomes.</title>
        <authorList>
            <person name="Kawai M."/>
            <person name="Futagami T."/>
            <person name="Toyoda A."/>
            <person name="Takaki Y."/>
            <person name="Nishi S."/>
            <person name="Hori S."/>
            <person name="Arai W."/>
            <person name="Tsubouchi T."/>
            <person name="Morono Y."/>
            <person name="Uchiyama I."/>
            <person name="Ito T."/>
            <person name="Fujiyama A."/>
            <person name="Inagaki F."/>
            <person name="Takami H."/>
        </authorList>
    </citation>
    <scope>NUCLEOTIDE SEQUENCE</scope>
    <source>
        <strain evidence="7">Expedition CK06-06</strain>
    </source>
</reference>
<keyword evidence="4" id="KW-0378">Hydrolase</keyword>
<dbReference type="PANTHER" id="PTHR37311">
    <property type="entry name" value="2-PHOSPHOSULFOLACTATE PHOSPHATASE-RELATED"/>
    <property type="match status" value="1"/>
</dbReference>
<proteinExistence type="inferred from homology"/>
<dbReference type="GO" id="GO:0050532">
    <property type="term" value="F:2-phosphosulfolactate phosphatase activity"/>
    <property type="evidence" value="ECO:0007669"/>
    <property type="project" value="UniProtKB-EC"/>
</dbReference>
<name>X0WEN2_9ZZZZ</name>
<dbReference type="EMBL" id="BARS01046373">
    <property type="protein sequence ID" value="GAG29120.1"/>
    <property type="molecule type" value="Genomic_DNA"/>
</dbReference>
<comment type="caution">
    <text evidence="7">The sequence shown here is derived from an EMBL/GenBank/DDBJ whole genome shotgun (WGS) entry which is preliminary data.</text>
</comment>
<dbReference type="AlphaFoldDB" id="X0WEN2"/>
<evidence type="ECO:0000256" key="1">
    <source>
        <dbReference type="ARBA" id="ARBA00001946"/>
    </source>
</evidence>
<organism evidence="7">
    <name type="scientific">marine sediment metagenome</name>
    <dbReference type="NCBI Taxonomy" id="412755"/>
    <lineage>
        <taxon>unclassified sequences</taxon>
        <taxon>metagenomes</taxon>
        <taxon>ecological metagenomes</taxon>
    </lineage>
</organism>
<dbReference type="InterPro" id="IPR036702">
    <property type="entry name" value="ComB-like_sf"/>
</dbReference>